<dbReference type="Proteomes" id="UP000215196">
    <property type="component" value="Chromosome 1"/>
</dbReference>
<name>A0A239WDW9_9FLAO</name>
<dbReference type="AlphaFoldDB" id="A0A239WDW9"/>
<dbReference type="SUPFAM" id="SSF55729">
    <property type="entry name" value="Acyl-CoA N-acyltransferases (Nat)"/>
    <property type="match status" value="1"/>
</dbReference>
<accession>A0A239WDW9</accession>
<dbReference type="KEGG" id="ctak:4412677_00153"/>
<gene>
    <name evidence="1" type="ORF">SAMEA4412677_00153</name>
</gene>
<evidence type="ECO:0000313" key="2">
    <source>
        <dbReference type="Proteomes" id="UP000215196"/>
    </source>
</evidence>
<reference evidence="1 2" key="1">
    <citation type="submission" date="2017-06" db="EMBL/GenBank/DDBJ databases">
        <authorList>
            <consortium name="Pathogen Informatics"/>
        </authorList>
    </citation>
    <scope>NUCLEOTIDE SEQUENCE [LARGE SCALE GENOMIC DNA]</scope>
    <source>
        <strain evidence="1 2">NCTC13490</strain>
    </source>
</reference>
<sequence length="304" mass="35711">MIKHLRYHEIDFVKYTRCLDTSEQFKYSASKTFLELAAAKKWDLLVYGDYDAVMPVPYSKKYGLKVVHHPKLCQQLGVFSLKDDSKLNDEFLHFLRTNFLVWYYAFNERNKFSSVLEKRTNFIIYPDSYENVRQKYSPKRKRKLRLDESVKADSELKNINFDEVSGFIQKNMIGHQNNKDLKVFLDTFKRFYDAGLLRFSAFILRNEIINLLALYEDSSATVLLGTFNKPETVKLAGSSVLIDKAIENCIEHKIFDFEGSDLPNIKEFFQGFRPVERTYQCIRNSKKDVIKNAFNLLLKGKSIF</sequence>
<dbReference type="RefSeq" id="WP_095069453.1">
    <property type="nucleotide sequence ID" value="NZ_LT906465.1"/>
</dbReference>
<dbReference type="EMBL" id="LT906465">
    <property type="protein sequence ID" value="SNV32602.1"/>
    <property type="molecule type" value="Genomic_DNA"/>
</dbReference>
<keyword evidence="2" id="KW-1185">Reference proteome</keyword>
<dbReference type="InterPro" id="IPR016181">
    <property type="entry name" value="Acyl_CoA_acyltransferase"/>
</dbReference>
<proteinExistence type="predicted"/>
<protein>
    <recommendedName>
        <fullName evidence="3">GNAT family N-acetyltransferase</fullName>
    </recommendedName>
</protein>
<evidence type="ECO:0000313" key="1">
    <source>
        <dbReference type="EMBL" id="SNV32602.1"/>
    </source>
</evidence>
<evidence type="ECO:0008006" key="3">
    <source>
        <dbReference type="Google" id="ProtNLM"/>
    </source>
</evidence>
<organism evidence="1 2">
    <name type="scientific">Chryseobacterium taklimakanense</name>
    <dbReference type="NCBI Taxonomy" id="536441"/>
    <lineage>
        <taxon>Bacteria</taxon>
        <taxon>Pseudomonadati</taxon>
        <taxon>Bacteroidota</taxon>
        <taxon>Flavobacteriia</taxon>
        <taxon>Flavobacteriales</taxon>
        <taxon>Weeksellaceae</taxon>
        <taxon>Chryseobacterium group</taxon>
        <taxon>Chryseobacterium</taxon>
    </lineage>
</organism>